<dbReference type="InterPro" id="IPR001223">
    <property type="entry name" value="Glyco_hydro18_cat"/>
</dbReference>
<keyword evidence="6" id="KW-1133">Transmembrane helix</keyword>
<keyword evidence="3" id="KW-0146">Chitin degradation</keyword>
<dbReference type="PANTHER" id="PTHR45708">
    <property type="entry name" value="ENDOCHITINASE"/>
    <property type="match status" value="1"/>
</dbReference>
<evidence type="ECO:0000256" key="3">
    <source>
        <dbReference type="ARBA" id="ARBA00023024"/>
    </source>
</evidence>
<protein>
    <recommendedName>
        <fullName evidence="8">GH18 domain-containing protein</fullName>
    </recommendedName>
</protein>
<keyword evidence="6" id="KW-0812">Transmembrane</keyword>
<dbReference type="EMBL" id="JACGCM010002535">
    <property type="protein sequence ID" value="KAF6139049.1"/>
    <property type="molecule type" value="Genomic_DNA"/>
</dbReference>
<evidence type="ECO:0000256" key="1">
    <source>
        <dbReference type="ARBA" id="ARBA00000822"/>
    </source>
</evidence>
<dbReference type="Proteomes" id="UP000541444">
    <property type="component" value="Unassembled WGS sequence"/>
</dbReference>
<evidence type="ECO:0000256" key="7">
    <source>
        <dbReference type="SAM" id="SignalP"/>
    </source>
</evidence>
<dbReference type="OrthoDB" id="6020543at2759"/>
<feature type="signal peptide" evidence="7">
    <location>
        <begin position="1"/>
        <end position="21"/>
    </location>
</feature>
<name>A0A7J7L902_9MAGN</name>
<evidence type="ECO:0000256" key="5">
    <source>
        <dbReference type="ARBA" id="ARBA00023277"/>
    </source>
</evidence>
<keyword evidence="5" id="KW-0119">Carbohydrate metabolism</keyword>
<reference evidence="9 10" key="1">
    <citation type="journal article" date="2020" name="IScience">
        <title>Genome Sequencing of the Endangered Kingdonia uniflora (Circaeasteraceae, Ranunculales) Reveals Potential Mechanisms of Evolutionary Specialization.</title>
        <authorList>
            <person name="Sun Y."/>
            <person name="Deng T."/>
            <person name="Zhang A."/>
            <person name="Moore M.J."/>
            <person name="Landis J.B."/>
            <person name="Lin N."/>
            <person name="Zhang H."/>
            <person name="Zhang X."/>
            <person name="Huang J."/>
            <person name="Zhang X."/>
            <person name="Sun H."/>
            <person name="Wang H."/>
        </authorList>
    </citation>
    <scope>NUCLEOTIDE SEQUENCE [LARGE SCALE GENOMIC DNA]</scope>
    <source>
        <strain evidence="9">TB1705</strain>
        <tissue evidence="9">Leaf</tissue>
    </source>
</reference>
<evidence type="ECO:0000313" key="9">
    <source>
        <dbReference type="EMBL" id="KAF6139049.1"/>
    </source>
</evidence>
<dbReference type="InterPro" id="IPR017853">
    <property type="entry name" value="GH"/>
</dbReference>
<accession>A0A7J7L902</accession>
<evidence type="ECO:0000313" key="10">
    <source>
        <dbReference type="Proteomes" id="UP000541444"/>
    </source>
</evidence>
<evidence type="ECO:0000256" key="4">
    <source>
        <dbReference type="ARBA" id="ARBA00023157"/>
    </source>
</evidence>
<dbReference type="GO" id="GO:0004568">
    <property type="term" value="F:chitinase activity"/>
    <property type="evidence" value="ECO:0007669"/>
    <property type="project" value="TreeGrafter"/>
</dbReference>
<gene>
    <name evidence="9" type="ORF">GIB67_010775</name>
</gene>
<dbReference type="GO" id="GO:0005576">
    <property type="term" value="C:extracellular region"/>
    <property type="evidence" value="ECO:0007669"/>
    <property type="project" value="TreeGrafter"/>
</dbReference>
<dbReference type="PROSITE" id="PS51910">
    <property type="entry name" value="GH18_2"/>
    <property type="match status" value="1"/>
</dbReference>
<proteinExistence type="predicted"/>
<dbReference type="SUPFAM" id="SSF51445">
    <property type="entry name" value="(Trans)glycosidases"/>
    <property type="match status" value="1"/>
</dbReference>
<feature type="chain" id="PRO_5029677498" description="GH18 domain-containing protein" evidence="7">
    <location>
        <begin position="22"/>
        <end position="132"/>
    </location>
</feature>
<dbReference type="AlphaFoldDB" id="A0A7J7L902"/>
<keyword evidence="10" id="KW-1185">Reference proteome</keyword>
<dbReference type="GO" id="GO:0005975">
    <property type="term" value="P:carbohydrate metabolic process"/>
    <property type="evidence" value="ECO:0007669"/>
    <property type="project" value="InterPro"/>
</dbReference>
<sequence>MAPKSSILSLLLLSLVVVCNAGEIAIYWGQNGNEGTLAETCAIGNYAFVNVVFLLVFGNGQTLVLNLASHCDPPINGCTGLSSDIKACQANLHWDNLASEATGSGFIPASDLSSSVILAIKGSSKYGGVMLW</sequence>
<evidence type="ECO:0000259" key="8">
    <source>
        <dbReference type="PROSITE" id="PS51910"/>
    </source>
</evidence>
<feature type="domain" description="GH18" evidence="8">
    <location>
        <begin position="22"/>
        <end position="132"/>
    </location>
</feature>
<keyword evidence="4" id="KW-1015">Disulfide bond</keyword>
<comment type="catalytic activity">
    <reaction evidence="1">
        <text>Random endo-hydrolysis of N-acetyl-beta-D-glucosaminide (1-&gt;4)-beta-linkages in chitin and chitodextrins.</text>
        <dbReference type="EC" id="3.2.1.14"/>
    </reaction>
</comment>
<keyword evidence="3" id="KW-0624">Polysaccharide degradation</keyword>
<dbReference type="PANTHER" id="PTHR45708:SF22">
    <property type="entry name" value="ACIDIC ENDOCHITINASE"/>
    <property type="match status" value="1"/>
</dbReference>
<evidence type="ECO:0000256" key="2">
    <source>
        <dbReference type="ARBA" id="ARBA00022729"/>
    </source>
</evidence>
<keyword evidence="6" id="KW-0472">Membrane</keyword>
<evidence type="ECO:0000256" key="6">
    <source>
        <dbReference type="SAM" id="Phobius"/>
    </source>
</evidence>
<organism evidence="9 10">
    <name type="scientific">Kingdonia uniflora</name>
    <dbReference type="NCBI Taxonomy" id="39325"/>
    <lineage>
        <taxon>Eukaryota</taxon>
        <taxon>Viridiplantae</taxon>
        <taxon>Streptophyta</taxon>
        <taxon>Embryophyta</taxon>
        <taxon>Tracheophyta</taxon>
        <taxon>Spermatophyta</taxon>
        <taxon>Magnoliopsida</taxon>
        <taxon>Ranunculales</taxon>
        <taxon>Circaeasteraceae</taxon>
        <taxon>Kingdonia</taxon>
    </lineage>
</organism>
<dbReference type="InterPro" id="IPR050542">
    <property type="entry name" value="Glycosyl_Hydrlase18_Chitinase"/>
</dbReference>
<dbReference type="Gene3D" id="3.20.20.80">
    <property type="entry name" value="Glycosidases"/>
    <property type="match status" value="1"/>
</dbReference>
<keyword evidence="2 7" id="KW-0732">Signal</keyword>
<comment type="caution">
    <text evidence="9">The sequence shown here is derived from an EMBL/GenBank/DDBJ whole genome shotgun (WGS) entry which is preliminary data.</text>
</comment>
<feature type="transmembrane region" description="Helical" evidence="6">
    <location>
        <begin position="37"/>
        <end position="57"/>
    </location>
</feature>